<reference evidence="2 3" key="1">
    <citation type="submission" date="2019-01" db="EMBL/GenBank/DDBJ databases">
        <title>A draft genome assembly of the solar-powered sea slug Elysia chlorotica.</title>
        <authorList>
            <person name="Cai H."/>
            <person name="Li Q."/>
            <person name="Fang X."/>
            <person name="Li J."/>
            <person name="Curtis N.E."/>
            <person name="Altenburger A."/>
            <person name="Shibata T."/>
            <person name="Feng M."/>
            <person name="Maeda T."/>
            <person name="Schwartz J.A."/>
            <person name="Shigenobu S."/>
            <person name="Lundholm N."/>
            <person name="Nishiyama T."/>
            <person name="Yang H."/>
            <person name="Hasebe M."/>
            <person name="Li S."/>
            <person name="Pierce S.K."/>
            <person name="Wang J."/>
        </authorList>
    </citation>
    <scope>NUCLEOTIDE SEQUENCE [LARGE SCALE GENOMIC DNA]</scope>
    <source>
        <strain evidence="2">EC2010</strain>
        <tissue evidence="2">Whole organism of an adult</tissue>
    </source>
</reference>
<evidence type="ECO:0000313" key="3">
    <source>
        <dbReference type="Proteomes" id="UP000271974"/>
    </source>
</evidence>
<comment type="caution">
    <text evidence="2">The sequence shown here is derived from an EMBL/GenBank/DDBJ whole genome shotgun (WGS) entry which is preliminary data.</text>
</comment>
<keyword evidence="3" id="KW-1185">Reference proteome</keyword>
<feature type="non-terminal residue" evidence="2">
    <location>
        <position position="162"/>
    </location>
</feature>
<sequence>RLLVVVKRLLVAVLAPGDVAQVVDQRLPPLLQHLVGAGLDVAQSLEEQALRLRQAVNDTHLMQHKRVSGRNASSLTEESFSQLGVVGQTILEANVENREVLHIALDIAQRYEHVQPSNSPTHDLRCREVGSHSLIVIVVHAKRVSVGEPGGSMGPLQGCRFA</sequence>
<evidence type="ECO:0000313" key="2">
    <source>
        <dbReference type="EMBL" id="RUS71239.1"/>
    </source>
</evidence>
<dbReference type="EMBL" id="RQTK01001249">
    <property type="protein sequence ID" value="RUS71239.1"/>
    <property type="molecule type" value="Genomic_DNA"/>
</dbReference>
<dbReference type="Proteomes" id="UP000271974">
    <property type="component" value="Unassembled WGS sequence"/>
</dbReference>
<feature type="non-terminal residue" evidence="2">
    <location>
        <position position="1"/>
    </location>
</feature>
<organism evidence="2 3">
    <name type="scientific">Elysia chlorotica</name>
    <name type="common">Eastern emerald elysia</name>
    <name type="synonym">Sea slug</name>
    <dbReference type="NCBI Taxonomy" id="188477"/>
    <lineage>
        <taxon>Eukaryota</taxon>
        <taxon>Metazoa</taxon>
        <taxon>Spiralia</taxon>
        <taxon>Lophotrochozoa</taxon>
        <taxon>Mollusca</taxon>
        <taxon>Gastropoda</taxon>
        <taxon>Heterobranchia</taxon>
        <taxon>Euthyneura</taxon>
        <taxon>Panpulmonata</taxon>
        <taxon>Sacoglossa</taxon>
        <taxon>Placobranchoidea</taxon>
        <taxon>Plakobranchidae</taxon>
        <taxon>Elysia</taxon>
    </lineage>
</organism>
<gene>
    <name evidence="2" type="ORF">EGW08_021004</name>
</gene>
<feature type="chain" id="PRO_5018766132" evidence="1">
    <location>
        <begin position="21"/>
        <end position="162"/>
    </location>
</feature>
<protein>
    <submittedName>
        <fullName evidence="2">Uncharacterized protein</fullName>
    </submittedName>
</protein>
<keyword evidence="1" id="KW-0732">Signal</keyword>
<feature type="signal peptide" evidence="1">
    <location>
        <begin position="1"/>
        <end position="20"/>
    </location>
</feature>
<evidence type="ECO:0000256" key="1">
    <source>
        <dbReference type="SAM" id="SignalP"/>
    </source>
</evidence>
<proteinExistence type="predicted"/>
<dbReference type="AlphaFoldDB" id="A0A3S1B3P9"/>
<accession>A0A3S1B3P9</accession>
<name>A0A3S1B3P9_ELYCH</name>